<gene>
    <name evidence="3" type="primary">FBX6</name>
</gene>
<dbReference type="EMBL" id="GALX01001157">
    <property type="protein sequence ID" value="JAB67309.1"/>
    <property type="molecule type" value="Transcribed_RNA"/>
</dbReference>
<dbReference type="AlphaFoldDB" id="V5GSZ5"/>
<dbReference type="SUPFAM" id="SSF49785">
    <property type="entry name" value="Galactose-binding domain-like"/>
    <property type="match status" value="1"/>
</dbReference>
<dbReference type="InterPro" id="IPR007397">
    <property type="entry name" value="F-box-assoc_dom"/>
</dbReference>
<dbReference type="GO" id="GO:0019005">
    <property type="term" value="C:SCF ubiquitin ligase complex"/>
    <property type="evidence" value="ECO:0007669"/>
    <property type="project" value="TreeGrafter"/>
</dbReference>
<organism evidence="3">
    <name type="scientific">Anoplophora glabripennis</name>
    <name type="common">Asian longhorn beetle</name>
    <name type="synonym">Anoplophora nobilis</name>
    <dbReference type="NCBI Taxonomy" id="217634"/>
    <lineage>
        <taxon>Eukaryota</taxon>
        <taxon>Metazoa</taxon>
        <taxon>Ecdysozoa</taxon>
        <taxon>Arthropoda</taxon>
        <taxon>Hexapoda</taxon>
        <taxon>Insecta</taxon>
        <taxon>Pterygota</taxon>
        <taxon>Neoptera</taxon>
        <taxon>Endopterygota</taxon>
        <taxon>Coleoptera</taxon>
        <taxon>Polyphaga</taxon>
        <taxon>Cucujiformia</taxon>
        <taxon>Chrysomeloidea</taxon>
        <taxon>Cerambycidae</taxon>
        <taxon>Lamiinae</taxon>
        <taxon>Lamiini</taxon>
        <taxon>Anoplophora</taxon>
    </lineage>
</organism>
<dbReference type="FunFam" id="2.60.120.260:FF:000012">
    <property type="entry name" value="F-box only protein 2"/>
    <property type="match status" value="1"/>
</dbReference>
<sequence length="337" mass="39229">MGNALKYFESQSLHLDSLKFDMPDKFVPVNKFQFMSPFEDDSTNGLYFNDIYLPEEIIANILSHVPPKDVLKLTRVCKKWCNIVKSENFWMHVYNRHHSKAKKLPWYVYYCYFTTNNFENLLKNGNGQEQYKHWKIIKNFGDKFTIEDPPTGADPLPLGVPDFNGHTSCFATSFQDCNKIQIISLKNKRLLRYILNKFNPHIYASEWVTGRFDCGCTYRLVLKGYKESFNEEELDDFSDEEDESNTNALFYLATGTNVEQWQGRQWEKVEVLVKEYPPDVAVLIFEHEGSDTQFWKGHYGSKMAGGVVKIVFDSIHPSEDELGTNLSQSDENSKMDM</sequence>
<dbReference type="GO" id="GO:0006516">
    <property type="term" value="P:glycoprotein catabolic process"/>
    <property type="evidence" value="ECO:0007669"/>
    <property type="project" value="TreeGrafter"/>
</dbReference>
<dbReference type="GO" id="GO:0061630">
    <property type="term" value="F:ubiquitin protein ligase activity"/>
    <property type="evidence" value="ECO:0007669"/>
    <property type="project" value="TreeGrafter"/>
</dbReference>
<dbReference type="Pfam" id="PF00646">
    <property type="entry name" value="F-box"/>
    <property type="match status" value="1"/>
</dbReference>
<dbReference type="GO" id="GO:0031146">
    <property type="term" value="P:SCF-dependent proteasomal ubiquitin-dependent protein catabolic process"/>
    <property type="evidence" value="ECO:0007669"/>
    <property type="project" value="TreeGrafter"/>
</dbReference>
<dbReference type="GO" id="GO:0005737">
    <property type="term" value="C:cytoplasm"/>
    <property type="evidence" value="ECO:0007669"/>
    <property type="project" value="TreeGrafter"/>
</dbReference>
<dbReference type="InterPro" id="IPR008979">
    <property type="entry name" value="Galactose-bd-like_sf"/>
</dbReference>
<feature type="domain" description="FBA" evidence="2">
    <location>
        <begin position="110"/>
        <end position="312"/>
    </location>
</feature>
<protein>
    <submittedName>
        <fullName evidence="3">F-box only protein</fullName>
    </submittedName>
</protein>
<dbReference type="InterPro" id="IPR039752">
    <property type="entry name" value="F-box_only"/>
</dbReference>
<feature type="domain" description="F-box" evidence="1">
    <location>
        <begin position="47"/>
        <end position="93"/>
    </location>
</feature>
<dbReference type="SMART" id="SM01198">
    <property type="entry name" value="FBA"/>
    <property type="match status" value="1"/>
</dbReference>
<reference evidence="3" key="1">
    <citation type="submission" date="2013-07" db="EMBL/GenBank/DDBJ databases">
        <title>Midgut Transcriptome Profiling of Anoplphora glabripennis, a Lignocellulose Degrading, Wood-Boring Cerambycid.</title>
        <authorList>
            <person name="Scully E.D."/>
            <person name="Hoover K."/>
            <person name="Carlson J.E."/>
            <person name="Tien M."/>
            <person name="Geib S.M."/>
        </authorList>
    </citation>
    <scope>NUCLEOTIDE SEQUENCE</scope>
</reference>
<dbReference type="PANTHER" id="PTHR12125:SF5">
    <property type="entry name" value="F-BOX DOMAIN-CONTAINING PROTEIN"/>
    <property type="match status" value="1"/>
</dbReference>
<dbReference type="SUPFAM" id="SSF81383">
    <property type="entry name" value="F-box domain"/>
    <property type="match status" value="1"/>
</dbReference>
<dbReference type="InterPro" id="IPR001810">
    <property type="entry name" value="F-box_dom"/>
</dbReference>
<dbReference type="Pfam" id="PF04300">
    <property type="entry name" value="FBA"/>
    <property type="match status" value="1"/>
</dbReference>
<dbReference type="PROSITE" id="PS50181">
    <property type="entry name" value="FBOX"/>
    <property type="match status" value="1"/>
</dbReference>
<evidence type="ECO:0000259" key="1">
    <source>
        <dbReference type="PROSITE" id="PS50181"/>
    </source>
</evidence>
<evidence type="ECO:0000259" key="2">
    <source>
        <dbReference type="PROSITE" id="PS51114"/>
    </source>
</evidence>
<dbReference type="Gene3D" id="1.20.1280.50">
    <property type="match status" value="1"/>
</dbReference>
<proteinExistence type="predicted"/>
<dbReference type="Gene3D" id="2.60.120.260">
    <property type="entry name" value="Galactose-binding domain-like"/>
    <property type="match status" value="1"/>
</dbReference>
<dbReference type="PANTHER" id="PTHR12125">
    <property type="entry name" value="F-BOX ONLY PROTEIN 6-LIKE PROTEIN"/>
    <property type="match status" value="1"/>
</dbReference>
<dbReference type="PROSITE" id="PS51114">
    <property type="entry name" value="FBA"/>
    <property type="match status" value="1"/>
</dbReference>
<dbReference type="InterPro" id="IPR036047">
    <property type="entry name" value="F-box-like_dom_sf"/>
</dbReference>
<evidence type="ECO:0000313" key="3">
    <source>
        <dbReference type="EMBL" id="JAB67309.1"/>
    </source>
</evidence>
<dbReference type="SMART" id="SM00256">
    <property type="entry name" value="FBOX"/>
    <property type="match status" value="1"/>
</dbReference>
<name>V5GSZ5_ANOGL</name>
<accession>V5GSZ5</accession>
<dbReference type="GO" id="GO:0036503">
    <property type="term" value="P:ERAD pathway"/>
    <property type="evidence" value="ECO:0007669"/>
    <property type="project" value="TreeGrafter"/>
</dbReference>